<feature type="region of interest" description="Disordered" evidence="1">
    <location>
        <begin position="348"/>
        <end position="402"/>
    </location>
</feature>
<dbReference type="Proteomes" id="UP000735302">
    <property type="component" value="Unassembled WGS sequence"/>
</dbReference>
<feature type="compositionally biased region" description="Low complexity" evidence="1">
    <location>
        <begin position="1439"/>
        <end position="1452"/>
    </location>
</feature>
<feature type="region of interest" description="Disordered" evidence="1">
    <location>
        <begin position="1489"/>
        <end position="1511"/>
    </location>
</feature>
<keyword evidence="4" id="KW-1185">Reference proteome</keyword>
<accession>A0AAV4BT89</accession>
<feature type="region of interest" description="Disordered" evidence="1">
    <location>
        <begin position="1407"/>
        <end position="1468"/>
    </location>
</feature>
<feature type="region of interest" description="Disordered" evidence="1">
    <location>
        <begin position="1716"/>
        <end position="1806"/>
    </location>
</feature>
<feature type="compositionally biased region" description="Low complexity" evidence="1">
    <location>
        <begin position="1492"/>
        <end position="1505"/>
    </location>
</feature>
<dbReference type="Pfam" id="PF13915">
    <property type="entry name" value="DUF4210"/>
    <property type="match status" value="1"/>
</dbReference>
<dbReference type="EMBL" id="BLXT01005398">
    <property type="protein sequence ID" value="GFO22520.1"/>
    <property type="molecule type" value="Genomic_DNA"/>
</dbReference>
<evidence type="ECO:0000313" key="4">
    <source>
        <dbReference type="Proteomes" id="UP000735302"/>
    </source>
</evidence>
<feature type="region of interest" description="Disordered" evidence="1">
    <location>
        <begin position="921"/>
        <end position="954"/>
    </location>
</feature>
<evidence type="ECO:0000259" key="2">
    <source>
        <dbReference type="SMART" id="SM01177"/>
    </source>
</evidence>
<proteinExistence type="predicted"/>
<reference evidence="3 4" key="1">
    <citation type="journal article" date="2021" name="Elife">
        <title>Chloroplast acquisition without the gene transfer in kleptoplastic sea slugs, Plakobranchus ocellatus.</title>
        <authorList>
            <person name="Maeda T."/>
            <person name="Takahashi S."/>
            <person name="Yoshida T."/>
            <person name="Shimamura S."/>
            <person name="Takaki Y."/>
            <person name="Nagai Y."/>
            <person name="Toyoda A."/>
            <person name="Suzuki Y."/>
            <person name="Arimoto A."/>
            <person name="Ishii H."/>
            <person name="Satoh N."/>
            <person name="Nishiyama T."/>
            <person name="Hasebe M."/>
            <person name="Maruyama T."/>
            <person name="Minagawa J."/>
            <person name="Obokata J."/>
            <person name="Shigenobu S."/>
        </authorList>
    </citation>
    <scope>NUCLEOTIDE SEQUENCE [LARGE SCALE GENOMIC DNA]</scope>
</reference>
<feature type="compositionally biased region" description="Basic and acidic residues" evidence="1">
    <location>
        <begin position="602"/>
        <end position="616"/>
    </location>
</feature>
<feature type="compositionally biased region" description="Low complexity" evidence="1">
    <location>
        <begin position="1846"/>
        <end position="1857"/>
    </location>
</feature>
<feature type="compositionally biased region" description="Polar residues" evidence="1">
    <location>
        <begin position="1581"/>
        <end position="1597"/>
    </location>
</feature>
<feature type="compositionally biased region" description="Basic and acidic residues" evidence="1">
    <location>
        <begin position="624"/>
        <end position="638"/>
    </location>
</feature>
<feature type="compositionally biased region" description="Polar residues" evidence="1">
    <location>
        <begin position="1353"/>
        <end position="1366"/>
    </location>
</feature>
<protein>
    <submittedName>
        <fullName evidence="3">Protein fam214a-like</fullName>
    </submittedName>
</protein>
<feature type="domain" description="Atos-like conserved" evidence="2">
    <location>
        <begin position="2030"/>
        <end position="2089"/>
    </location>
</feature>
<feature type="region of interest" description="Disordered" evidence="1">
    <location>
        <begin position="170"/>
        <end position="189"/>
    </location>
</feature>
<dbReference type="SMART" id="SM01177">
    <property type="entry name" value="DUF4210"/>
    <property type="match status" value="1"/>
</dbReference>
<comment type="caution">
    <text evidence="3">The sequence shown here is derived from an EMBL/GenBank/DDBJ whole genome shotgun (WGS) entry which is preliminary data.</text>
</comment>
<evidence type="ECO:0000313" key="3">
    <source>
        <dbReference type="EMBL" id="GFO22520.1"/>
    </source>
</evidence>
<feature type="region of interest" description="Disordered" evidence="1">
    <location>
        <begin position="977"/>
        <end position="1043"/>
    </location>
</feature>
<feature type="region of interest" description="Disordered" evidence="1">
    <location>
        <begin position="750"/>
        <end position="789"/>
    </location>
</feature>
<feature type="compositionally biased region" description="Polar residues" evidence="1">
    <location>
        <begin position="1011"/>
        <end position="1025"/>
    </location>
</feature>
<feature type="region of interest" description="Disordered" evidence="1">
    <location>
        <begin position="1322"/>
        <end position="1366"/>
    </location>
</feature>
<feature type="compositionally biased region" description="Basic residues" evidence="1">
    <location>
        <begin position="666"/>
        <end position="683"/>
    </location>
</feature>
<feature type="compositionally biased region" description="Polar residues" evidence="1">
    <location>
        <begin position="1546"/>
        <end position="1574"/>
    </location>
</feature>
<feature type="compositionally biased region" description="Basic and acidic residues" evidence="1">
    <location>
        <begin position="1727"/>
        <end position="1747"/>
    </location>
</feature>
<organism evidence="3 4">
    <name type="scientific">Plakobranchus ocellatus</name>
    <dbReference type="NCBI Taxonomy" id="259542"/>
    <lineage>
        <taxon>Eukaryota</taxon>
        <taxon>Metazoa</taxon>
        <taxon>Spiralia</taxon>
        <taxon>Lophotrochozoa</taxon>
        <taxon>Mollusca</taxon>
        <taxon>Gastropoda</taxon>
        <taxon>Heterobranchia</taxon>
        <taxon>Euthyneura</taxon>
        <taxon>Panpulmonata</taxon>
        <taxon>Sacoglossa</taxon>
        <taxon>Placobranchoidea</taxon>
        <taxon>Plakobranchidae</taxon>
        <taxon>Plakobranchus</taxon>
    </lineage>
</organism>
<gene>
    <name evidence="3" type="ORF">PoB_004902500</name>
</gene>
<feature type="region of interest" description="Disordered" evidence="1">
    <location>
        <begin position="1546"/>
        <end position="1597"/>
    </location>
</feature>
<dbReference type="InterPro" id="IPR025261">
    <property type="entry name" value="Atos-like_cons_dom"/>
</dbReference>
<dbReference type="InterPro" id="IPR051506">
    <property type="entry name" value="ATOS_Transcription_Regulators"/>
</dbReference>
<name>A0AAV4BT89_9GAST</name>
<feature type="compositionally biased region" description="Low complexity" evidence="1">
    <location>
        <begin position="1793"/>
        <end position="1806"/>
    </location>
</feature>
<feature type="compositionally biased region" description="Basic and acidic residues" evidence="1">
    <location>
        <begin position="559"/>
        <end position="581"/>
    </location>
</feature>
<feature type="compositionally biased region" description="Low complexity" evidence="1">
    <location>
        <begin position="980"/>
        <end position="994"/>
    </location>
</feature>
<dbReference type="PANTHER" id="PTHR13199">
    <property type="entry name" value="GH03947P"/>
    <property type="match status" value="1"/>
</dbReference>
<feature type="compositionally biased region" description="Basic and acidic residues" evidence="1">
    <location>
        <begin position="1862"/>
        <end position="1874"/>
    </location>
</feature>
<feature type="region of interest" description="Disordered" evidence="1">
    <location>
        <begin position="1669"/>
        <end position="1688"/>
    </location>
</feature>
<evidence type="ECO:0000256" key="1">
    <source>
        <dbReference type="SAM" id="MobiDB-lite"/>
    </source>
</evidence>
<feature type="region of interest" description="Disordered" evidence="1">
    <location>
        <begin position="1834"/>
        <end position="1883"/>
    </location>
</feature>
<feature type="compositionally biased region" description="Basic and acidic residues" evidence="1">
    <location>
        <begin position="691"/>
        <end position="705"/>
    </location>
</feature>
<feature type="compositionally biased region" description="Basic and acidic residues" evidence="1">
    <location>
        <begin position="170"/>
        <end position="185"/>
    </location>
</feature>
<dbReference type="PANTHER" id="PTHR13199:SF11">
    <property type="entry name" value="PROTEIN ATOSSA"/>
    <property type="match status" value="1"/>
</dbReference>
<feature type="compositionally biased region" description="Polar residues" evidence="1">
    <location>
        <begin position="1766"/>
        <end position="1792"/>
    </location>
</feature>
<feature type="compositionally biased region" description="Polar residues" evidence="1">
    <location>
        <begin position="1926"/>
        <end position="1935"/>
    </location>
</feature>
<feature type="region of interest" description="Disordered" evidence="1">
    <location>
        <begin position="1896"/>
        <end position="1935"/>
    </location>
</feature>
<sequence length="2161" mass="234877">MEEAALGHSTHADDTTCTPRAPAQLLRDLVLLVREARTPDLSVKGRAEGPHCPLLGAGIRGRSAHKCLADKAECVEASEYCRQAARLWLMGVPVCIDVLLLSTCDLHGDRCREVAALDREELEAPALQSGTGRKGGLSKEVVDESRWPLRRGAGKSLAAAAAVAAAGDSSERRSAKSVHSEDGWRSSKAGGEEGLLLERWTIEARKRGQEEGMPPNMLIQAVRSHLHFSQISSWLYSTAGKLPGVLVYRVNAPMEELCPDLHSLSDRHQFPVCSTGPCSRLLVTVASLPRLPAIPAALSPCQRRTSAESGDRSFSHQKEFLESPARSFNWRQSEHSMAKCVKSPTGKVEFSQGVHSNPPHPQELSRDLGKVYETTNRKKSQREDVLSSGFLQARRSSGPDSCLPISAPEQAKDKLHSAQCADRTPEDESSVAVYGYQPEAEVSDDGASLASSFGSHSTLSSFDESQWELKDLGPDTWSDIPSQTWDRQASQLSAPTEKCLKDSVIVSNESLKTSSNVPCERTSHHSFKNRSCEDHYAVQRNGEDLSNCRTLEQSANGDEASKNGEGMKDFGKIKPGTKREIINNSLSQEKAVELSDQWSPSKFKEGQSEGLNEARKLGARAKKKDGEKDMRIEQRKDGQTSQQPGEDKPGFGEQESQEFDRQNVSRNKKRLRKQRQQLRKQKQKQQQEQQRQQRELREQKTKECLRQPNALSAISSQFLSRHFPQALAAQRDLAGQKEIATLPAFDIASKTKTEAQSSCGKTLTKKGSNRKQEWFLGPEPTLSQQEASEEEFIRRLSDRLSVVQSPSQAWKCEYAQELRDEMVSKEEAAMRRSRERNEMERVVREELIREARQMSWRKGEGQRTSEMGFQLFNKASEKKREGSDVKLDGLSCYRDISKVAVVEKKEEEQLVGMRMGSSGVKSLRDIALSSNQKDEERSQRWPKPFKNPGVLSEKNRVQMLKSITSDAIAKFHQLSIDVDNPSNNGTPSNSTGLSSFGGHSLGQESSSSSSDTTPVASPRPSSAQGDSEPDTDRPEVKVKPGQRSLVKIVGEKLTRKAFTSQNGESPWAAPVISGERETLATKDKPVDDLPEQWSVADCNGSLGQSLRHLTAESTIRKLAPSKDIGSAQLEKMAVIKCTNTKFSSYSMGKETANLGRNIPAKTCNTASSSLSPSNPVENLPASQTNSRKIFQENRLPLMSYDALSASFKRIGGDWLALHHDSGNYHDAKCPHHAGAQPGRDRDCKVQRPHQPLLHSPKVLFSNDLPILGFNKDGSEESVDRIILPTEKEASLAALGWDISSTQQDHESVSKNSRKCDHHAVTASSDGVAATARHHARRQLDYQQPPEEVPTQKELAQSSDVNASSHSVCPVVLRKRATSSAIDIVQMQAAKPLLPNATETANKNSALNQKEKELKHQSPNSDKSYPPHQHASKLSPQLASPSPSSSSSSSSSSVRLGANTASKLQPHPASSSSLLASLLSQSQQDVATDACKSISSSSSTPSSSVSPDQLPLSSSISALTSHTTSAMPEPCSSTSQMDISYITDRSVNVNSSSSHTEGSKPLSLSTPDTQNSIQQPLPPGAQTDSAVVSPGDGSSVQISGRPHTHSYALLLGEVIPFTECQNGRDILSSSIQKLQQKDESCQEDASDSAQKFLSVANGLRSVASDVDNTLHRSTRTSSVDSSLGDCQLSPQKESLQGKCQSTNSPAESVSCQLVENEEPALTTSQSKNDIKVGVDNNRNKNEDKGYKDADDDVVFYLSETTEDSSESARSQGTPSQSDSPGVTSATTSSIQGASSHLSRSRSTQSSTSLSQYAAEQLSISSAMSDLDKWFDNTSSGNLQRSWERSRPQSVSSSSSSISFVNDDAQKKREHSKENPFHLPGSLSSDMNNVAVCMGESPGWSSIPPHRTVSTPSRLDTSADGLPGAGEASSTGHLSNGYPNMQQAAGLRRLAMRSSSMVFNNRTGLPTQSSPAPLKRKPGGSFDYDAALVGARAIQSALSCSGLVSDGNSSSSKDLGQARALSTSAPASSNCLLGNFEESLLNGRISPAGVVEGFNCELGASGSFCPSHLRIPVTAFFFSSLSDDNAPSPYLGHINLETVGKRGYHIPKQGTVQVICQQPVWKNLPPHRHPPHLRPPQTRDRLNSRAVPPQIIHRRPAQPQILT</sequence>
<feature type="region of interest" description="Disordered" evidence="1">
    <location>
        <begin position="554"/>
        <end position="708"/>
    </location>
</feature>